<evidence type="ECO:0000313" key="7">
    <source>
        <dbReference type="EMBL" id="KAF8570200.1"/>
    </source>
</evidence>
<evidence type="ECO:0000313" key="8">
    <source>
        <dbReference type="Proteomes" id="UP000699462"/>
    </source>
</evidence>
<comment type="subunit">
    <text evidence="5">Heterodimer of a catalytic subunit and an accessory subunit.</text>
</comment>
<dbReference type="PANTHER" id="PTHR46064">
    <property type="entry name" value="QUEUINE TRNA-RIBOSYLTRANSFERASE ACCESSORY SUBUNIT 2"/>
    <property type="match status" value="1"/>
</dbReference>
<dbReference type="GO" id="GO:0006400">
    <property type="term" value="P:tRNA modification"/>
    <property type="evidence" value="ECO:0007669"/>
    <property type="project" value="InterPro"/>
</dbReference>
<feature type="binding site" evidence="5">
    <location>
        <position position="385"/>
    </location>
    <ligand>
        <name>Zn(2+)</name>
        <dbReference type="ChEBI" id="CHEBI:29105"/>
    </ligand>
</feature>
<dbReference type="AlphaFoldDB" id="A0A8T0DRG0"/>
<evidence type="ECO:0000256" key="1">
    <source>
        <dbReference type="ARBA" id="ARBA00022490"/>
    </source>
</evidence>
<comment type="similarity">
    <text evidence="5">Belongs to the queuine tRNA-ribosyltransferase family. QTRT2 subfamily.</text>
</comment>
<keyword evidence="1 5" id="KW-0963">Cytoplasm</keyword>
<dbReference type="Proteomes" id="UP000699462">
    <property type="component" value="Unassembled WGS sequence"/>
</dbReference>
<dbReference type="Gene3D" id="3.20.20.105">
    <property type="entry name" value="Queuine tRNA-ribosyltransferase-like"/>
    <property type="match status" value="1"/>
</dbReference>
<dbReference type="NCBIfam" id="TIGR00449">
    <property type="entry name" value="tgt_general"/>
    <property type="match status" value="1"/>
</dbReference>
<protein>
    <recommendedName>
        <fullName evidence="5">Queuine tRNA-ribosyltransferase accessory subunit 2</fullName>
    </recommendedName>
    <alternativeName>
        <fullName evidence="5">Queuine tRNA-ribosyltransferase domain-containing protein 1</fullName>
    </alternativeName>
</protein>
<comment type="cofactor">
    <cofactor evidence="5">
        <name>Zn(2+)</name>
        <dbReference type="ChEBI" id="CHEBI:29105"/>
    </cofactor>
    <text evidence="5">Binds 1 zinc ion per subunit.</text>
</comment>
<dbReference type="Pfam" id="PF01702">
    <property type="entry name" value="TGT"/>
    <property type="match status" value="1"/>
</dbReference>
<comment type="caution">
    <text evidence="7">The sequence shown here is derived from an EMBL/GenBank/DDBJ whole genome shotgun (WGS) entry which is preliminary data.</text>
</comment>
<feature type="binding site" evidence="5">
    <location>
        <position position="359"/>
    </location>
    <ligand>
        <name>Zn(2+)</name>
        <dbReference type="ChEBI" id="CHEBI:29105"/>
    </ligand>
</feature>
<comment type="function">
    <text evidence="5">Non-catalytic subunit of the queuine tRNA-ribosyltransferase (TGT) that catalyzes the base-exchange of a guanine (G) residue with queuine (Q) at position 34 (anticodon wobble position) in tRNAs with GU(N) anticodons (tRNA-Asp, -Asn, -His and -Tyr), resulting in the hypermodified nucleoside queuosine (7-(((4,5-cis-dihydroxy-2-cyclopenten-1-yl)amino)methyl)-7-deazaguanosine).</text>
</comment>
<proteinExistence type="inferred from homology"/>
<dbReference type="InterPro" id="IPR036511">
    <property type="entry name" value="TGT-like_sf"/>
</dbReference>
<feature type="binding site" evidence="5">
    <location>
        <position position="356"/>
    </location>
    <ligand>
        <name>Zn(2+)</name>
        <dbReference type="ChEBI" id="CHEBI:29105"/>
    </ligand>
</feature>
<dbReference type="InterPro" id="IPR028592">
    <property type="entry name" value="QTRTD1"/>
</dbReference>
<dbReference type="EMBL" id="JTDF01001306">
    <property type="protein sequence ID" value="KAF8570200.1"/>
    <property type="molecule type" value="Genomic_DNA"/>
</dbReference>
<accession>A0A8T0DRG0</accession>
<dbReference type="SUPFAM" id="SSF51713">
    <property type="entry name" value="tRNA-guanine transglycosylase"/>
    <property type="match status" value="1"/>
</dbReference>
<evidence type="ECO:0000259" key="6">
    <source>
        <dbReference type="Pfam" id="PF01702"/>
    </source>
</evidence>
<gene>
    <name evidence="7" type="ORF">P879_01664</name>
</gene>
<evidence type="ECO:0000256" key="3">
    <source>
        <dbReference type="ARBA" id="ARBA00022723"/>
    </source>
</evidence>
<dbReference type="GO" id="GO:0005737">
    <property type="term" value="C:cytoplasm"/>
    <property type="evidence" value="ECO:0007669"/>
    <property type="project" value="UniProtKB-SubCell"/>
</dbReference>
<dbReference type="OrthoDB" id="27601at2759"/>
<dbReference type="InterPro" id="IPR002616">
    <property type="entry name" value="tRNA_ribo_trans-like"/>
</dbReference>
<keyword evidence="8" id="KW-1185">Reference proteome</keyword>
<dbReference type="GO" id="GO:0008479">
    <property type="term" value="F:tRNA-guanosine(34) queuine transglycosylase activity"/>
    <property type="evidence" value="ECO:0007669"/>
    <property type="project" value="UniProtKB-UniRule"/>
</dbReference>
<keyword evidence="2 5" id="KW-0819">tRNA processing</keyword>
<feature type="domain" description="tRNA-guanine(15) transglycosylase-like" evidence="6">
    <location>
        <begin position="13"/>
        <end position="411"/>
    </location>
</feature>
<evidence type="ECO:0000256" key="2">
    <source>
        <dbReference type="ARBA" id="ARBA00022694"/>
    </source>
</evidence>
<dbReference type="PANTHER" id="PTHR46064:SF1">
    <property type="entry name" value="QUEUINE TRNA-RIBOSYLTRANSFERASE ACCESSORY SUBUNIT 2"/>
    <property type="match status" value="1"/>
</dbReference>
<keyword evidence="4 5" id="KW-0862">Zinc</keyword>
<dbReference type="HAMAP" id="MF_03043">
    <property type="entry name" value="QTRT2"/>
    <property type="match status" value="1"/>
</dbReference>
<organism evidence="7 8">
    <name type="scientific">Paragonimus westermani</name>
    <dbReference type="NCBI Taxonomy" id="34504"/>
    <lineage>
        <taxon>Eukaryota</taxon>
        <taxon>Metazoa</taxon>
        <taxon>Spiralia</taxon>
        <taxon>Lophotrochozoa</taxon>
        <taxon>Platyhelminthes</taxon>
        <taxon>Trematoda</taxon>
        <taxon>Digenea</taxon>
        <taxon>Plagiorchiida</taxon>
        <taxon>Troglotremata</taxon>
        <taxon>Troglotrematidae</taxon>
        <taxon>Paragonimus</taxon>
    </lineage>
</organism>
<comment type="subcellular location">
    <subcellularLocation>
        <location evidence="5">Cytoplasm</location>
    </subcellularLocation>
</comment>
<sequence>MRFQLQSKAVSASRLGKLLVSDLSTDTPGCFLYTRYGSVPFLPPDVYECIRSLPNMAFVPMFYIAERKYVLKKFHRGLVSFCGLGPRAAMIFQTDPVDPAPICASDKCSVPVWATGGRIQLSVEEYIECVLASLPSAFQAPVDNETALPVSKKAGRKRCGNSVIRTGRYMELLLQEKQKNANLAKIPIWVSLAGGNDLQWRLSAIKNMDFSVASGIILDGFFIPTSDERDDYGTGEELENKTYVNRSHWFDLLPEICQQLPPHLPRFLAGVWQPRDIAIATKLGIDLFDGSLPYRLTRSAIAWIYPGWSDYDNKHDAVYKSSNGRHSFLVFPLDEANITNSTETPYTSPIQADCDCFACLRHTQGYISHLHVAKEMLGPMLLMIHNSHQYYRFFEDLRLAASTDRLDDFIQFAQPMRFPCELLAVDKTNESKGVNDSTLDDATLNAS</sequence>
<feature type="binding site" evidence="5">
    <location>
        <position position="354"/>
    </location>
    <ligand>
        <name>Zn(2+)</name>
        <dbReference type="ChEBI" id="CHEBI:29105"/>
    </ligand>
</feature>
<reference evidence="7 8" key="1">
    <citation type="submission" date="2019-07" db="EMBL/GenBank/DDBJ databases">
        <title>Annotation for the trematode Paragonimus westermani.</title>
        <authorList>
            <person name="Choi Y.-J."/>
        </authorList>
    </citation>
    <scope>NUCLEOTIDE SEQUENCE [LARGE SCALE GENOMIC DNA]</scope>
    <source>
        <strain evidence="7">180907_Pwestermani</strain>
    </source>
</reference>
<dbReference type="InterPro" id="IPR050852">
    <property type="entry name" value="Queuine_tRNA-ribosyltrfase"/>
</dbReference>
<keyword evidence="3 5" id="KW-0479">Metal-binding</keyword>
<name>A0A8T0DRG0_9TREM</name>
<evidence type="ECO:0000256" key="5">
    <source>
        <dbReference type="HAMAP-Rule" id="MF_03043"/>
    </source>
</evidence>
<dbReference type="GO" id="GO:0046872">
    <property type="term" value="F:metal ion binding"/>
    <property type="evidence" value="ECO:0007669"/>
    <property type="project" value="UniProtKB-KW"/>
</dbReference>
<evidence type="ECO:0000256" key="4">
    <source>
        <dbReference type="ARBA" id="ARBA00022833"/>
    </source>
</evidence>